<evidence type="ECO:0000313" key="7">
    <source>
        <dbReference type="Proteomes" id="UP001497457"/>
    </source>
</evidence>
<dbReference type="GO" id="GO:0016740">
    <property type="term" value="F:transferase activity"/>
    <property type="evidence" value="ECO:0007669"/>
    <property type="project" value="UniProtKB-KW"/>
</dbReference>
<protein>
    <submittedName>
        <fullName evidence="6">Uncharacterized protein</fullName>
    </submittedName>
</protein>
<evidence type="ECO:0000256" key="1">
    <source>
        <dbReference type="ARBA" id="ARBA00005842"/>
    </source>
</evidence>
<reference evidence="6 7" key="2">
    <citation type="submission" date="2024-10" db="EMBL/GenBank/DDBJ databases">
        <authorList>
            <person name="Ryan C."/>
        </authorList>
    </citation>
    <scope>NUCLEOTIDE SEQUENCE [LARGE SCALE GENOMIC DNA]</scope>
</reference>
<dbReference type="GO" id="GO:0009691">
    <property type="term" value="P:cytokinin biosynthetic process"/>
    <property type="evidence" value="ECO:0007669"/>
    <property type="project" value="UniProtKB-KW"/>
</dbReference>
<evidence type="ECO:0000256" key="5">
    <source>
        <dbReference type="ARBA" id="ARBA00022840"/>
    </source>
</evidence>
<evidence type="ECO:0000256" key="3">
    <source>
        <dbReference type="ARBA" id="ARBA00022712"/>
    </source>
</evidence>
<keyword evidence="4" id="KW-0547">Nucleotide-binding</keyword>
<dbReference type="InterPro" id="IPR039657">
    <property type="entry name" value="Dimethylallyltransferase"/>
</dbReference>
<dbReference type="Gene3D" id="3.40.50.300">
    <property type="entry name" value="P-loop containing nucleotide triphosphate hydrolases"/>
    <property type="match status" value="1"/>
</dbReference>
<dbReference type="PANTHER" id="PTHR11088">
    <property type="entry name" value="TRNA DIMETHYLALLYLTRANSFERASE"/>
    <property type="match status" value="1"/>
</dbReference>
<accession>A0ABC8VKY2</accession>
<dbReference type="SUPFAM" id="SSF52540">
    <property type="entry name" value="P-loop containing nucleoside triphosphate hydrolases"/>
    <property type="match status" value="1"/>
</dbReference>
<evidence type="ECO:0000256" key="2">
    <source>
        <dbReference type="ARBA" id="ARBA00022679"/>
    </source>
</evidence>
<dbReference type="Pfam" id="PF01715">
    <property type="entry name" value="IPPT"/>
    <property type="match status" value="2"/>
</dbReference>
<dbReference type="AlphaFoldDB" id="A0ABC8VKY2"/>
<dbReference type="Proteomes" id="UP001497457">
    <property type="component" value="Chromosome 10rd"/>
</dbReference>
<proteinExistence type="inferred from homology"/>
<reference evidence="7" key="1">
    <citation type="submission" date="2024-06" db="EMBL/GenBank/DDBJ databases">
        <authorList>
            <person name="Ryan C."/>
        </authorList>
    </citation>
    <scope>NUCLEOTIDE SEQUENCE [LARGE SCALE GENOMIC DNA]</scope>
</reference>
<keyword evidence="5" id="KW-0067">ATP-binding</keyword>
<organism evidence="6 7">
    <name type="scientific">Urochloa decumbens</name>
    <dbReference type="NCBI Taxonomy" id="240449"/>
    <lineage>
        <taxon>Eukaryota</taxon>
        <taxon>Viridiplantae</taxon>
        <taxon>Streptophyta</taxon>
        <taxon>Embryophyta</taxon>
        <taxon>Tracheophyta</taxon>
        <taxon>Spermatophyta</taxon>
        <taxon>Magnoliopsida</taxon>
        <taxon>Liliopsida</taxon>
        <taxon>Poales</taxon>
        <taxon>Poaceae</taxon>
        <taxon>PACMAD clade</taxon>
        <taxon>Panicoideae</taxon>
        <taxon>Panicodae</taxon>
        <taxon>Paniceae</taxon>
        <taxon>Melinidinae</taxon>
        <taxon>Urochloa</taxon>
    </lineage>
</organism>
<dbReference type="PANTHER" id="PTHR11088:SF58">
    <property type="entry name" value="OS07G0190150 PROTEIN"/>
    <property type="match status" value="1"/>
</dbReference>
<keyword evidence="3" id="KW-0203">Cytokinin biosynthesis</keyword>
<gene>
    <name evidence="6" type="ORF">URODEC1_LOCUS4348</name>
</gene>
<comment type="similarity">
    <text evidence="1">Belongs to the IPP transferase family.</text>
</comment>
<evidence type="ECO:0000313" key="6">
    <source>
        <dbReference type="EMBL" id="CAL4892586.1"/>
    </source>
</evidence>
<keyword evidence="7" id="KW-1185">Reference proteome</keyword>
<keyword evidence="2" id="KW-0808">Transferase</keyword>
<dbReference type="EMBL" id="OZ075120">
    <property type="protein sequence ID" value="CAL4892586.1"/>
    <property type="molecule type" value="Genomic_DNA"/>
</dbReference>
<dbReference type="InterPro" id="IPR027417">
    <property type="entry name" value="P-loop_NTPase"/>
</dbReference>
<name>A0ABC8VKY2_9POAL</name>
<dbReference type="Gene3D" id="1.10.287.890">
    <property type="entry name" value="Crystal structure of tRNA isopentenylpyrophosphate transferase (bh2366) domain"/>
    <property type="match status" value="1"/>
</dbReference>
<sequence>MLSIKPVVIMGATGTGKTKLSIDVCKKIGGEVVNADKMQIYAGLDITTNKICINDQCGIPHHLIGTISEINDDFSVPFFRSVATTTAESIVRRGNIPVVVGGSNSLIHGFLVDDLDASLINPFAIASYRPSLRFQSCLLWIQCHELVLKEYLSRRVDDMVDAGLLKELKEHFDCMSIHEFPRHTGLARAIGVSELREYFARRKRLCDSINEIKANTQALAEAQTAKIRHIADVWGWPVCSFDATETIHAHLMESSHTAKDLAWERDVRGPALAMVNEFLGRSV</sequence>
<evidence type="ECO:0000256" key="4">
    <source>
        <dbReference type="ARBA" id="ARBA00022741"/>
    </source>
</evidence>
<dbReference type="GO" id="GO:0005524">
    <property type="term" value="F:ATP binding"/>
    <property type="evidence" value="ECO:0007669"/>
    <property type="project" value="UniProtKB-KW"/>
</dbReference>